<reference evidence="2 3" key="1">
    <citation type="journal article" date="2018" name="Front. Plant Sci.">
        <title>Red Clover (Trifolium pratense) and Zigzag Clover (T. medium) - A Picture of Genomic Similarities and Differences.</title>
        <authorList>
            <person name="Dluhosova J."/>
            <person name="Istvanek J."/>
            <person name="Nedelnik J."/>
            <person name="Repkova J."/>
        </authorList>
    </citation>
    <scope>NUCLEOTIDE SEQUENCE [LARGE SCALE GENOMIC DNA]</scope>
    <source>
        <strain evidence="3">cv. 10/8</strain>
        <tissue evidence="2">Leaf</tissue>
    </source>
</reference>
<organism evidence="2 3">
    <name type="scientific">Trifolium medium</name>
    <dbReference type="NCBI Taxonomy" id="97028"/>
    <lineage>
        <taxon>Eukaryota</taxon>
        <taxon>Viridiplantae</taxon>
        <taxon>Streptophyta</taxon>
        <taxon>Embryophyta</taxon>
        <taxon>Tracheophyta</taxon>
        <taxon>Spermatophyta</taxon>
        <taxon>Magnoliopsida</taxon>
        <taxon>eudicotyledons</taxon>
        <taxon>Gunneridae</taxon>
        <taxon>Pentapetalae</taxon>
        <taxon>rosids</taxon>
        <taxon>fabids</taxon>
        <taxon>Fabales</taxon>
        <taxon>Fabaceae</taxon>
        <taxon>Papilionoideae</taxon>
        <taxon>50 kb inversion clade</taxon>
        <taxon>NPAAA clade</taxon>
        <taxon>Hologalegina</taxon>
        <taxon>IRL clade</taxon>
        <taxon>Trifolieae</taxon>
        <taxon>Trifolium</taxon>
    </lineage>
</organism>
<name>A0A392UCX1_9FABA</name>
<feature type="non-terminal residue" evidence="2">
    <location>
        <position position="57"/>
    </location>
</feature>
<proteinExistence type="predicted"/>
<protein>
    <submittedName>
        <fullName evidence="2">Uncharacterized protein</fullName>
    </submittedName>
</protein>
<evidence type="ECO:0000256" key="1">
    <source>
        <dbReference type="SAM" id="Coils"/>
    </source>
</evidence>
<keyword evidence="1" id="KW-0175">Coiled coil</keyword>
<evidence type="ECO:0000313" key="3">
    <source>
        <dbReference type="Proteomes" id="UP000265520"/>
    </source>
</evidence>
<keyword evidence="3" id="KW-1185">Reference proteome</keyword>
<dbReference type="Proteomes" id="UP000265520">
    <property type="component" value="Unassembled WGS sequence"/>
</dbReference>
<evidence type="ECO:0000313" key="2">
    <source>
        <dbReference type="EMBL" id="MCI70270.1"/>
    </source>
</evidence>
<feature type="coiled-coil region" evidence="1">
    <location>
        <begin position="25"/>
        <end position="52"/>
    </location>
</feature>
<accession>A0A392UCX1</accession>
<dbReference type="AlphaFoldDB" id="A0A392UCX1"/>
<comment type="caution">
    <text evidence="2">The sequence shown here is derived from an EMBL/GenBank/DDBJ whole genome shotgun (WGS) entry which is preliminary data.</text>
</comment>
<sequence>MGEGNVSNAKVEKMKKQSHDTVLGVNACKDNISQWKVEIHELETKIAELECRIADEK</sequence>
<dbReference type="EMBL" id="LXQA010772388">
    <property type="protein sequence ID" value="MCI70270.1"/>
    <property type="molecule type" value="Genomic_DNA"/>
</dbReference>